<dbReference type="Pfam" id="PF11195">
    <property type="entry name" value="Tad2-like"/>
    <property type="match status" value="1"/>
</dbReference>
<reference evidence="3 4" key="1">
    <citation type="submission" date="2019-03" db="EMBL/GenBank/DDBJ databases">
        <title>Complete genome sequence of two outbreak-associated Acinetobacter haemolyticus strains.</title>
        <authorList>
            <person name="Bai L."/>
            <person name="Zhang S.-C."/>
            <person name="Deng Y."/>
            <person name="Song C.-C."/>
            <person name="Kang G.-B."/>
            <person name="Dong Y."/>
            <person name="Wang Y."/>
            <person name="Gao F."/>
            <person name="Huang H."/>
        </authorList>
    </citation>
    <scope>NUCLEOTIDE SEQUENCE [LARGE SCALE GENOMIC DNA]</scope>
    <source>
        <strain evidence="3 4">TJR01</strain>
    </source>
</reference>
<dbReference type="AlphaFoldDB" id="A0A4P7B2C8"/>
<name>A0A4P7B2C8_ACIHA</name>
<dbReference type="InterPro" id="IPR021361">
    <property type="entry name" value="Tad2-like_dom"/>
</dbReference>
<feature type="domain" description="Thoeris anti-defense 2-like" evidence="2">
    <location>
        <begin position="88"/>
        <end position="173"/>
    </location>
</feature>
<evidence type="ECO:0000313" key="3">
    <source>
        <dbReference type="EMBL" id="QBQ15605.1"/>
    </source>
</evidence>
<protein>
    <submittedName>
        <fullName evidence="3">DUF2829 domain-containing protein</fullName>
    </submittedName>
</protein>
<dbReference type="EMBL" id="CP038009">
    <property type="protein sequence ID" value="QBQ15605.1"/>
    <property type="molecule type" value="Genomic_DNA"/>
</dbReference>
<gene>
    <name evidence="3" type="ORF">AHTJR_04675</name>
</gene>
<sequence>MKKLLALSLCAYVGTKSVLAATMTRGEYNEYRGWQIPENEDPSEQGYLVEYVDGGKPNDERHAGYISWSPRDVFERSYKPPKLSSNLTFGEALEYLKKGARVARQGWNGKGMWVILTKGRVVENLEPNSFYEKCGFEAPVTICSHIDMKAADGSMVVGWLASQTDMLAEDWIVLD</sequence>
<feature type="signal peptide" evidence="1">
    <location>
        <begin position="1"/>
        <end position="20"/>
    </location>
</feature>
<organism evidence="3 4">
    <name type="scientific">Acinetobacter haemolyticus</name>
    <dbReference type="NCBI Taxonomy" id="29430"/>
    <lineage>
        <taxon>Bacteria</taxon>
        <taxon>Pseudomonadati</taxon>
        <taxon>Pseudomonadota</taxon>
        <taxon>Gammaproteobacteria</taxon>
        <taxon>Moraxellales</taxon>
        <taxon>Moraxellaceae</taxon>
        <taxon>Acinetobacter</taxon>
    </lineage>
</organism>
<keyword evidence="1" id="KW-0732">Signal</keyword>
<proteinExistence type="predicted"/>
<evidence type="ECO:0000259" key="2">
    <source>
        <dbReference type="Pfam" id="PF11195"/>
    </source>
</evidence>
<evidence type="ECO:0000313" key="4">
    <source>
        <dbReference type="Proteomes" id="UP000294395"/>
    </source>
</evidence>
<accession>A0A4P7B2C8</accession>
<dbReference type="Proteomes" id="UP000294395">
    <property type="component" value="Chromosome"/>
</dbReference>
<evidence type="ECO:0000256" key="1">
    <source>
        <dbReference type="SAM" id="SignalP"/>
    </source>
</evidence>
<feature type="chain" id="PRO_5020684633" evidence="1">
    <location>
        <begin position="21"/>
        <end position="175"/>
    </location>
</feature>